<gene>
    <name evidence="2" type="ORF">KVT40_002952</name>
</gene>
<comment type="caution">
    <text evidence="2">The sequence shown here is derived from an EMBL/GenBank/DDBJ whole genome shotgun (WGS) entry which is preliminary data.</text>
</comment>
<organism evidence="2 3">
    <name type="scientific">Elsinoe batatas</name>
    <dbReference type="NCBI Taxonomy" id="2601811"/>
    <lineage>
        <taxon>Eukaryota</taxon>
        <taxon>Fungi</taxon>
        <taxon>Dikarya</taxon>
        <taxon>Ascomycota</taxon>
        <taxon>Pezizomycotina</taxon>
        <taxon>Dothideomycetes</taxon>
        <taxon>Dothideomycetidae</taxon>
        <taxon>Myriangiales</taxon>
        <taxon>Elsinoaceae</taxon>
        <taxon>Elsinoe</taxon>
    </lineage>
</organism>
<feature type="compositionally biased region" description="Gly residues" evidence="1">
    <location>
        <begin position="255"/>
        <end position="276"/>
    </location>
</feature>
<accession>A0A8K0PI14</accession>
<protein>
    <submittedName>
        <fullName evidence="2">Uncharacterized protein</fullName>
    </submittedName>
</protein>
<reference evidence="2" key="1">
    <citation type="submission" date="2021-07" db="EMBL/GenBank/DDBJ databases">
        <title>Elsinoe batatas strain:CRI-CJ2 Genome sequencing and assembly.</title>
        <authorList>
            <person name="Huang L."/>
        </authorList>
    </citation>
    <scope>NUCLEOTIDE SEQUENCE</scope>
    <source>
        <strain evidence="2">CRI-CJ2</strain>
    </source>
</reference>
<name>A0A8K0PI14_9PEZI</name>
<feature type="region of interest" description="Disordered" evidence="1">
    <location>
        <begin position="216"/>
        <end position="287"/>
    </location>
</feature>
<sequence>MASFPPWWSENRTSVRFIKEFQLQRGSKRWGYAVYRTVYTPESNARWEEAMDKLRALMLITFRRSQHLDPSLDPEPEHIIEERLDLHVQQDEQTLDGVDETTVRDQFRAWVQEHDDPELPARFSSVVCLVIDEESLTLILESPEATMENWDLIVGSESVKVKAVDGYWSESIAERGAYLGWSQVVATTLKTLYSDLKGLEPHEVFSKRRYEGQIPLYTGDPSGKLIDPPGGSFGRRKFGGTQRGPPSVENAPGGTQRGTQGGTQRGTQGGAQGGTQRGPPEGTQRGP</sequence>
<proteinExistence type="predicted"/>
<dbReference type="AlphaFoldDB" id="A0A8K0PI14"/>
<dbReference type="Proteomes" id="UP000809789">
    <property type="component" value="Unassembled WGS sequence"/>
</dbReference>
<evidence type="ECO:0000313" key="2">
    <source>
        <dbReference type="EMBL" id="KAG8629087.1"/>
    </source>
</evidence>
<dbReference type="OrthoDB" id="6499973at2759"/>
<keyword evidence="3" id="KW-1185">Reference proteome</keyword>
<evidence type="ECO:0000256" key="1">
    <source>
        <dbReference type="SAM" id="MobiDB-lite"/>
    </source>
</evidence>
<evidence type="ECO:0000313" key="3">
    <source>
        <dbReference type="Proteomes" id="UP000809789"/>
    </source>
</evidence>
<dbReference type="EMBL" id="JAESVG020000003">
    <property type="protein sequence ID" value="KAG8629087.1"/>
    <property type="molecule type" value="Genomic_DNA"/>
</dbReference>